<comment type="caution">
    <text evidence="3">The sequence shown here is derived from an EMBL/GenBank/DDBJ whole genome shotgun (WGS) entry which is preliminary data.</text>
</comment>
<dbReference type="RefSeq" id="WP_380028784.1">
    <property type="nucleotide sequence ID" value="NZ_JBHSHC010000147.1"/>
</dbReference>
<gene>
    <name evidence="3" type="ORF">ACFO8Q_21210</name>
</gene>
<evidence type="ECO:0000256" key="1">
    <source>
        <dbReference type="ARBA" id="ARBA00008270"/>
    </source>
</evidence>
<dbReference type="NCBIfam" id="TIGR00654">
    <property type="entry name" value="PhzF_family"/>
    <property type="match status" value="1"/>
</dbReference>
<organism evidence="3 4">
    <name type="scientific">Effusibacillus consociatus</name>
    <dbReference type="NCBI Taxonomy" id="1117041"/>
    <lineage>
        <taxon>Bacteria</taxon>
        <taxon>Bacillati</taxon>
        <taxon>Bacillota</taxon>
        <taxon>Bacilli</taxon>
        <taxon>Bacillales</taxon>
        <taxon>Alicyclobacillaceae</taxon>
        <taxon>Effusibacillus</taxon>
    </lineage>
</organism>
<proteinExistence type="inferred from homology"/>
<dbReference type="SUPFAM" id="SSF54506">
    <property type="entry name" value="Diaminopimelate epimerase-like"/>
    <property type="match status" value="1"/>
</dbReference>
<dbReference type="EMBL" id="JBHSHC010000147">
    <property type="protein sequence ID" value="MFC4769829.1"/>
    <property type="molecule type" value="Genomic_DNA"/>
</dbReference>
<evidence type="ECO:0000313" key="3">
    <source>
        <dbReference type="EMBL" id="MFC4769829.1"/>
    </source>
</evidence>
<reference evidence="4" key="1">
    <citation type="journal article" date="2019" name="Int. J. Syst. Evol. Microbiol.">
        <title>The Global Catalogue of Microorganisms (GCM) 10K type strain sequencing project: providing services to taxonomists for standard genome sequencing and annotation.</title>
        <authorList>
            <consortium name="The Broad Institute Genomics Platform"/>
            <consortium name="The Broad Institute Genome Sequencing Center for Infectious Disease"/>
            <person name="Wu L."/>
            <person name="Ma J."/>
        </authorList>
    </citation>
    <scope>NUCLEOTIDE SEQUENCE [LARGE SCALE GENOMIC DNA]</scope>
    <source>
        <strain evidence="4">WYCCWR 12678</strain>
    </source>
</reference>
<keyword evidence="4" id="KW-1185">Reference proteome</keyword>
<name>A0ABV9Q7J6_9BACL</name>
<dbReference type="PANTHER" id="PTHR13774:SF17">
    <property type="entry name" value="PHENAZINE BIOSYNTHESIS-LIKE DOMAIN-CONTAINING PROTEIN"/>
    <property type="match status" value="1"/>
</dbReference>
<protein>
    <submittedName>
        <fullName evidence="3">PhzF family phenazine biosynthesis protein</fullName>
    </submittedName>
</protein>
<dbReference type="Gene3D" id="3.10.310.10">
    <property type="entry name" value="Diaminopimelate Epimerase, Chain A, domain 1"/>
    <property type="match status" value="2"/>
</dbReference>
<evidence type="ECO:0000256" key="2">
    <source>
        <dbReference type="ARBA" id="ARBA00023235"/>
    </source>
</evidence>
<keyword evidence="2" id="KW-0413">Isomerase</keyword>
<dbReference type="InterPro" id="IPR003719">
    <property type="entry name" value="Phenazine_PhzF-like"/>
</dbReference>
<dbReference type="PIRSF" id="PIRSF016184">
    <property type="entry name" value="PhzC_PhzF"/>
    <property type="match status" value="1"/>
</dbReference>
<dbReference type="PANTHER" id="PTHR13774">
    <property type="entry name" value="PHENAZINE BIOSYNTHESIS PROTEIN"/>
    <property type="match status" value="1"/>
</dbReference>
<sequence length="300" mass="33591">MQKIKVYHYDAFTTVPNKGNPAGIVFEAEDLTDQQMVEIARKVGFNETSFVLESEVGDYRIRFFTPGHEMNLCGHATIATWYALKTRGFLHGNGSSAEFSQETKAGTLPIRIETSADETTLVWMKQTPAEFIPFEGSLDHLAQSIGLTMDDLDLSLPVVYGSTGIWTLLVPIRKLDAFKKMVPDNQRFPSLLNEMPRASVHPFCLETFDPTADMHGRHFSSPFSVTVEDAVTGTASGVMGAYYAKYIKRDEFQQQLIVEQGQEIGREGRVQVHVTRPGDQFHVEIAGTAVYVKEFEVEIQ</sequence>
<accession>A0ABV9Q7J6</accession>
<comment type="similarity">
    <text evidence="1">Belongs to the PhzF family.</text>
</comment>
<dbReference type="Pfam" id="PF02567">
    <property type="entry name" value="PhzC-PhzF"/>
    <property type="match status" value="1"/>
</dbReference>
<dbReference type="Proteomes" id="UP001596002">
    <property type="component" value="Unassembled WGS sequence"/>
</dbReference>
<evidence type="ECO:0000313" key="4">
    <source>
        <dbReference type="Proteomes" id="UP001596002"/>
    </source>
</evidence>